<dbReference type="Proteomes" id="UP000186698">
    <property type="component" value="Chromosome 4L"/>
</dbReference>
<dbReference type="Pfam" id="PF12937">
    <property type="entry name" value="F-box-like"/>
    <property type="match status" value="1"/>
</dbReference>
<evidence type="ECO:0000259" key="3">
    <source>
        <dbReference type="PROSITE" id="PS50181"/>
    </source>
</evidence>
<evidence type="ECO:0000313" key="4">
    <source>
        <dbReference type="Proteomes" id="UP000186698"/>
    </source>
</evidence>
<dbReference type="InterPro" id="IPR042627">
    <property type="entry name" value="FBXW2"/>
</dbReference>
<dbReference type="InterPro" id="IPR036047">
    <property type="entry name" value="F-box-like_dom_sf"/>
</dbReference>
<evidence type="ECO:0000313" key="5">
    <source>
        <dbReference type="RefSeq" id="XP_041445599.1"/>
    </source>
</evidence>
<feature type="domain" description="F-box" evidence="3">
    <location>
        <begin position="13"/>
        <end position="59"/>
    </location>
</feature>
<dbReference type="PANTHER" id="PTHR44436">
    <property type="entry name" value="F-BOX/WD REPEAT-CONTAINING PROTEIN 2"/>
    <property type="match status" value="1"/>
</dbReference>
<keyword evidence="4" id="KW-1185">Reference proteome</keyword>
<evidence type="ECO:0000256" key="2">
    <source>
        <dbReference type="ARBA" id="ARBA00022737"/>
    </source>
</evidence>
<dbReference type="PANTHER" id="PTHR44436:SF1">
    <property type="entry name" value="F-BOX_WD REPEAT-CONTAINING PROTEIN 2"/>
    <property type="match status" value="1"/>
</dbReference>
<organism evidence="4 5">
    <name type="scientific">Xenopus laevis</name>
    <name type="common">African clawed frog</name>
    <dbReference type="NCBI Taxonomy" id="8355"/>
    <lineage>
        <taxon>Eukaryota</taxon>
        <taxon>Metazoa</taxon>
        <taxon>Chordata</taxon>
        <taxon>Craniata</taxon>
        <taxon>Vertebrata</taxon>
        <taxon>Euteleostomi</taxon>
        <taxon>Amphibia</taxon>
        <taxon>Batrachia</taxon>
        <taxon>Anura</taxon>
        <taxon>Pipoidea</taxon>
        <taxon>Pipidae</taxon>
        <taxon>Xenopodinae</taxon>
        <taxon>Xenopus</taxon>
        <taxon>Xenopus</taxon>
    </lineage>
</organism>
<dbReference type="RefSeq" id="XP_041445599.1">
    <property type="nucleotide sequence ID" value="XM_041589665.1"/>
</dbReference>
<dbReference type="PROSITE" id="PS50181">
    <property type="entry name" value="FBOX"/>
    <property type="match status" value="1"/>
</dbReference>
<dbReference type="SUPFAM" id="SSF81383">
    <property type="entry name" value="F-box domain"/>
    <property type="match status" value="1"/>
</dbReference>
<keyword evidence="1" id="KW-0853">WD repeat</keyword>
<protein>
    <submittedName>
        <fullName evidence="5">F-box/WD repeat-containing protein 7-like</fullName>
    </submittedName>
</protein>
<dbReference type="AlphaFoldDB" id="A0A8J1MUS0"/>
<evidence type="ECO:0000256" key="1">
    <source>
        <dbReference type="ARBA" id="ARBA00022574"/>
    </source>
</evidence>
<dbReference type="Gene3D" id="1.20.1280.50">
    <property type="match status" value="1"/>
</dbReference>
<dbReference type="InterPro" id="IPR001810">
    <property type="entry name" value="F-box_dom"/>
</dbReference>
<gene>
    <name evidence="5" type="primary">LOC121402891</name>
</gene>
<dbReference type="GeneID" id="121402891"/>
<dbReference type="OrthoDB" id="9326994at2759"/>
<name>A0A8J1MUS0_XENLA</name>
<dbReference type="KEGG" id="xla:121402891"/>
<proteinExistence type="predicted"/>
<keyword evidence="2" id="KW-0677">Repeat</keyword>
<dbReference type="SMART" id="SM00256">
    <property type="entry name" value="FBOX"/>
    <property type="match status" value="1"/>
</dbReference>
<reference evidence="5" key="1">
    <citation type="submission" date="2025-08" db="UniProtKB">
        <authorList>
            <consortium name="RefSeq"/>
        </authorList>
    </citation>
    <scope>IDENTIFICATION</scope>
    <source>
        <strain evidence="5">J_2021</strain>
        <tissue evidence="5">Erythrocytes</tissue>
    </source>
</reference>
<accession>A0A8J1MUS0</accession>
<sequence length="145" mass="16999">MGCASQSRVEASEDYVCQLADELALRILWYLDGKEILQVAQTCRRWRQLAEDEGLWQGKCKAEGIEEPLCITRRKAKASRSGPWKSSYIYQLSGDTNWPPRENQRNHIGYVGYQFHNLDLLMGRIWFVWELKEQYKSGRQLVENI</sequence>